<dbReference type="AlphaFoldDB" id="A0AB40C6T7"/>
<name>A0AB40C6T7_DIOCR</name>
<dbReference type="PANTHER" id="PTHR47150:SF7">
    <property type="entry name" value="NUCLEASE"/>
    <property type="match status" value="1"/>
</dbReference>
<reference evidence="2" key="1">
    <citation type="submission" date="2025-08" db="UniProtKB">
        <authorList>
            <consortium name="RefSeq"/>
        </authorList>
    </citation>
    <scope>IDENTIFICATION</scope>
</reference>
<protein>
    <submittedName>
        <fullName evidence="2">Uncharacterized protein LOC120272808</fullName>
    </submittedName>
</protein>
<dbReference type="GeneID" id="120272808"/>
<evidence type="ECO:0000313" key="1">
    <source>
        <dbReference type="Proteomes" id="UP001515500"/>
    </source>
</evidence>
<accession>A0AB40C6T7</accession>
<dbReference type="PANTHER" id="PTHR47150">
    <property type="entry name" value="OS12G0169200 PROTEIN"/>
    <property type="match status" value="1"/>
</dbReference>
<dbReference type="Proteomes" id="UP001515500">
    <property type="component" value="Chromosome 2"/>
</dbReference>
<dbReference type="Pfam" id="PF04827">
    <property type="entry name" value="Plant_tran"/>
    <property type="match status" value="1"/>
</dbReference>
<dbReference type="InterPro" id="IPR006912">
    <property type="entry name" value="Harbinger_derived_prot"/>
</dbReference>
<dbReference type="RefSeq" id="XP_039135520.1">
    <property type="nucleotide sequence ID" value="XM_039279586.1"/>
</dbReference>
<evidence type="ECO:0000313" key="2">
    <source>
        <dbReference type="RefSeq" id="XP_039135520.1"/>
    </source>
</evidence>
<proteinExistence type="predicted"/>
<gene>
    <name evidence="2" type="primary">LOC120272808</name>
</gene>
<keyword evidence="1" id="KW-1185">Reference proteome</keyword>
<sequence length="162" mass="18996">MGDSEEKICTILEEWERWKKGESSSSHKRSQRHLNGDRKAGHGRLFNDYFADELVYPDNVCHQRFQIRKALFLQIAEALASRSEYFQLRVDSTSKRGLSLLSKICIIKIFAARYLRRSNNDDVGRLLQLHSERHGFPDMLGSIDCIHWHWKNCPVSWKGQFT</sequence>
<organism evidence="1 2">
    <name type="scientific">Dioscorea cayennensis subsp. rotundata</name>
    <name type="common">White Guinea yam</name>
    <name type="synonym">Dioscorea rotundata</name>
    <dbReference type="NCBI Taxonomy" id="55577"/>
    <lineage>
        <taxon>Eukaryota</taxon>
        <taxon>Viridiplantae</taxon>
        <taxon>Streptophyta</taxon>
        <taxon>Embryophyta</taxon>
        <taxon>Tracheophyta</taxon>
        <taxon>Spermatophyta</taxon>
        <taxon>Magnoliopsida</taxon>
        <taxon>Liliopsida</taxon>
        <taxon>Dioscoreales</taxon>
        <taxon>Dioscoreaceae</taxon>
        <taxon>Dioscorea</taxon>
    </lineage>
</organism>